<accession>A0AA49JZI8</accession>
<proteinExistence type="predicted"/>
<dbReference type="AlphaFoldDB" id="A0AA49JZI8"/>
<reference evidence="2" key="1">
    <citation type="submission" date="2023-07" db="EMBL/GenBank/DDBJ databases">
        <authorList>
            <person name="Haufschild T."/>
            <person name="Kallscheuer N."/>
            <person name="Hammer J."/>
            <person name="Kohn T."/>
            <person name="Kabuu M."/>
            <person name="Jogler M."/>
            <person name="Wohfarth N."/>
            <person name="Heuer A."/>
            <person name="Rohde M."/>
            <person name="van Teeseling M.C.F."/>
            <person name="Jogler C."/>
        </authorList>
    </citation>
    <scope>NUCLEOTIDE SEQUENCE</scope>
    <source>
        <strain evidence="1">Strain 138</strain>
        <strain evidence="2">Strain 318</strain>
    </source>
</reference>
<dbReference type="KEGG" id="pspc:Strain318_001010"/>
<dbReference type="RefSeq" id="WP_367887438.1">
    <property type="nucleotide sequence ID" value="NZ_CP130612.1"/>
</dbReference>
<evidence type="ECO:0000313" key="2">
    <source>
        <dbReference type="EMBL" id="WKW14657.1"/>
    </source>
</evidence>
<evidence type="ECO:0000313" key="3">
    <source>
        <dbReference type="Proteomes" id="UP001229955"/>
    </source>
</evidence>
<evidence type="ECO:0000313" key="1">
    <source>
        <dbReference type="EMBL" id="WKW11747.1"/>
    </source>
</evidence>
<name>A0AA49JZI8_9BACT</name>
<accession>A0AA49JTS9</accession>
<keyword evidence="3" id="KW-1185">Reference proteome</keyword>
<dbReference type="Proteomes" id="UP001229955">
    <property type="component" value="Chromosome"/>
</dbReference>
<dbReference type="EMBL" id="CP130612">
    <property type="protein sequence ID" value="WKW11747.1"/>
    <property type="molecule type" value="Genomic_DNA"/>
</dbReference>
<gene>
    <name evidence="1" type="ORF">Strain138_001010</name>
    <name evidence="2" type="ORF">Strain318_001010</name>
</gene>
<dbReference type="EMBL" id="CP130613">
    <property type="protein sequence ID" value="WKW14657.1"/>
    <property type="molecule type" value="Genomic_DNA"/>
</dbReference>
<sequence length="70" mass="7642">MASTKRPAGRRGKVRKEFWLDPKALRRAQALLGAETERETVERALDLVAFGAEVRAGVAALAGLRLDPRA</sequence>
<organism evidence="2 3">
    <name type="scientific">Pseudogemmatithrix spongiicola</name>
    <dbReference type="NCBI Taxonomy" id="3062599"/>
    <lineage>
        <taxon>Bacteria</taxon>
        <taxon>Pseudomonadati</taxon>
        <taxon>Gemmatimonadota</taxon>
        <taxon>Gemmatimonadia</taxon>
        <taxon>Gemmatimonadales</taxon>
        <taxon>Gemmatimonadaceae</taxon>
        <taxon>Pseudogemmatithrix</taxon>
    </lineage>
</organism>
<protein>
    <submittedName>
        <fullName evidence="2">Uncharacterized protein</fullName>
    </submittedName>
</protein>